<name>B7QHX9_IXOSC</name>
<dbReference type="Proteomes" id="UP000001555">
    <property type="component" value="Unassembled WGS sequence"/>
</dbReference>
<protein>
    <submittedName>
        <fullName evidence="2 3">Uncharacterized protein</fullName>
    </submittedName>
</protein>
<dbReference type="EnsemblMetazoa" id="ISCW023558-RA">
    <property type="protein sequence ID" value="ISCW023558-PA"/>
    <property type="gene ID" value="ISCW023558"/>
</dbReference>
<dbReference type="PaxDb" id="6945-B7QHX9"/>
<feature type="region of interest" description="Disordered" evidence="1">
    <location>
        <begin position="1"/>
        <end position="50"/>
    </location>
</feature>
<dbReference type="InParanoid" id="B7QHX9"/>
<accession>B7QHX9</accession>
<dbReference type="EMBL" id="ABJB010633654">
    <property type="status" value="NOT_ANNOTATED_CDS"/>
    <property type="molecule type" value="Genomic_DNA"/>
</dbReference>
<evidence type="ECO:0000313" key="2">
    <source>
        <dbReference type="EMBL" id="EEC18451.1"/>
    </source>
</evidence>
<dbReference type="VEuPathDB" id="VectorBase:ISCW023558"/>
<proteinExistence type="predicted"/>
<evidence type="ECO:0000313" key="3">
    <source>
        <dbReference type="EnsemblMetazoa" id="ISCW023558-PA"/>
    </source>
</evidence>
<feature type="compositionally biased region" description="Polar residues" evidence="1">
    <location>
        <begin position="33"/>
        <end position="48"/>
    </location>
</feature>
<gene>
    <name evidence="2" type="ORF">IscW_ISCW023558</name>
</gene>
<feature type="region of interest" description="Disordered" evidence="1">
    <location>
        <begin position="73"/>
        <end position="106"/>
    </location>
</feature>
<reference evidence="2 4" key="1">
    <citation type="submission" date="2008-03" db="EMBL/GenBank/DDBJ databases">
        <title>Annotation of Ixodes scapularis.</title>
        <authorList>
            <consortium name="Ixodes scapularis Genome Project Consortium"/>
            <person name="Caler E."/>
            <person name="Hannick L.I."/>
            <person name="Bidwell S."/>
            <person name="Joardar V."/>
            <person name="Thiagarajan M."/>
            <person name="Amedeo P."/>
            <person name="Galinsky K.J."/>
            <person name="Schobel S."/>
            <person name="Inman J."/>
            <person name="Hostetler J."/>
            <person name="Miller J."/>
            <person name="Hammond M."/>
            <person name="Megy K."/>
            <person name="Lawson D."/>
            <person name="Kodira C."/>
            <person name="Sutton G."/>
            <person name="Meyer J."/>
            <person name="Hill C.A."/>
            <person name="Birren B."/>
            <person name="Nene V."/>
            <person name="Collins F."/>
            <person name="Alarcon-Chaidez F."/>
            <person name="Wikel S."/>
            <person name="Strausberg R."/>
        </authorList>
    </citation>
    <scope>NUCLEOTIDE SEQUENCE [LARGE SCALE GENOMIC DNA]</scope>
    <source>
        <strain evidence="4">Wikel</strain>
        <strain evidence="2">Wikel colony</strain>
    </source>
</reference>
<evidence type="ECO:0000256" key="1">
    <source>
        <dbReference type="SAM" id="MobiDB-lite"/>
    </source>
</evidence>
<dbReference type="HOGENOM" id="CLU_2226096_0_0_1"/>
<feature type="compositionally biased region" description="Basic and acidic residues" evidence="1">
    <location>
        <begin position="8"/>
        <end position="19"/>
    </location>
</feature>
<sequence length="106" mass="11442">MKKPQPGGHRDRPEVDEIRRRRVVGKGGGGARPTTSAVRETNESINNDKNGEIKCTLKQPRNVVVGAECSTAFGTTGSFRGAPSPTTARTTTEGTQRERAQNVLHD</sequence>
<reference evidence="3" key="2">
    <citation type="submission" date="2020-05" db="UniProtKB">
        <authorList>
            <consortium name="EnsemblMetazoa"/>
        </authorList>
    </citation>
    <scope>IDENTIFICATION</scope>
    <source>
        <strain evidence="3">wikel</strain>
    </source>
</reference>
<feature type="compositionally biased region" description="Basic and acidic residues" evidence="1">
    <location>
        <begin position="95"/>
        <end position="106"/>
    </location>
</feature>
<keyword evidence="4" id="KW-1185">Reference proteome</keyword>
<feature type="compositionally biased region" description="Low complexity" evidence="1">
    <location>
        <begin position="80"/>
        <end position="94"/>
    </location>
</feature>
<dbReference type="EMBL" id="DS942119">
    <property type="protein sequence ID" value="EEC18451.1"/>
    <property type="molecule type" value="Genomic_DNA"/>
</dbReference>
<dbReference type="VEuPathDB" id="VectorBase:ISCI023558"/>
<organism>
    <name type="scientific">Ixodes scapularis</name>
    <name type="common">Black-legged tick</name>
    <name type="synonym">Deer tick</name>
    <dbReference type="NCBI Taxonomy" id="6945"/>
    <lineage>
        <taxon>Eukaryota</taxon>
        <taxon>Metazoa</taxon>
        <taxon>Ecdysozoa</taxon>
        <taxon>Arthropoda</taxon>
        <taxon>Chelicerata</taxon>
        <taxon>Arachnida</taxon>
        <taxon>Acari</taxon>
        <taxon>Parasitiformes</taxon>
        <taxon>Ixodida</taxon>
        <taxon>Ixodoidea</taxon>
        <taxon>Ixodidae</taxon>
        <taxon>Ixodinae</taxon>
        <taxon>Ixodes</taxon>
    </lineage>
</organism>
<dbReference type="AlphaFoldDB" id="B7QHX9"/>
<evidence type="ECO:0000313" key="4">
    <source>
        <dbReference type="Proteomes" id="UP000001555"/>
    </source>
</evidence>